<feature type="transmembrane region" description="Helical" evidence="5">
    <location>
        <begin position="37"/>
        <end position="57"/>
    </location>
</feature>
<dbReference type="Pfam" id="PF14559">
    <property type="entry name" value="TPR_19"/>
    <property type="match status" value="2"/>
</dbReference>
<dbReference type="EMBL" id="MEWU01000024">
    <property type="protein sequence ID" value="OGC83276.1"/>
    <property type="molecule type" value="Genomic_DNA"/>
</dbReference>
<dbReference type="InterPro" id="IPR011990">
    <property type="entry name" value="TPR-like_helical_dom_sf"/>
</dbReference>
<feature type="region of interest" description="Disordered" evidence="4">
    <location>
        <begin position="769"/>
        <end position="790"/>
    </location>
</feature>
<proteinExistence type="predicted"/>
<dbReference type="PANTHER" id="PTHR44227">
    <property type="match status" value="1"/>
</dbReference>
<feature type="transmembrane region" description="Helical" evidence="5">
    <location>
        <begin position="464"/>
        <end position="483"/>
    </location>
</feature>
<dbReference type="STRING" id="1797240.A3D68_00995"/>
<feature type="repeat" description="TPR" evidence="3">
    <location>
        <begin position="720"/>
        <end position="753"/>
    </location>
</feature>
<evidence type="ECO:0000256" key="1">
    <source>
        <dbReference type="ARBA" id="ARBA00022737"/>
    </source>
</evidence>
<feature type="transmembrane region" description="Helical" evidence="5">
    <location>
        <begin position="12"/>
        <end position="31"/>
    </location>
</feature>
<name>A0A1F4XNT1_9BACT</name>
<dbReference type="AlphaFoldDB" id="A0A1F4XNT1"/>
<keyword evidence="2 3" id="KW-0802">TPR repeat</keyword>
<keyword evidence="5" id="KW-0812">Transmembrane</keyword>
<dbReference type="PANTHER" id="PTHR44227:SF3">
    <property type="entry name" value="PROTEIN O-MANNOSYL-TRANSFERASE TMTC4"/>
    <property type="match status" value="1"/>
</dbReference>
<feature type="repeat" description="TPR" evidence="3">
    <location>
        <begin position="686"/>
        <end position="719"/>
    </location>
</feature>
<accession>A0A1F4XNT1</accession>
<feature type="transmembrane region" description="Helical" evidence="5">
    <location>
        <begin position="102"/>
        <end position="120"/>
    </location>
</feature>
<dbReference type="InterPro" id="IPR052346">
    <property type="entry name" value="O-mannosyl-transferase_TMTC"/>
</dbReference>
<dbReference type="Proteomes" id="UP000177564">
    <property type="component" value="Unassembled WGS sequence"/>
</dbReference>
<evidence type="ECO:0000256" key="2">
    <source>
        <dbReference type="ARBA" id="ARBA00022803"/>
    </source>
</evidence>
<protein>
    <submittedName>
        <fullName evidence="6">Uncharacterized protein</fullName>
    </submittedName>
</protein>
<dbReference type="SUPFAM" id="SSF48452">
    <property type="entry name" value="TPR-like"/>
    <property type="match status" value="1"/>
</dbReference>
<gene>
    <name evidence="6" type="ORF">A3D68_00995</name>
</gene>
<feature type="transmembrane region" description="Helical" evidence="5">
    <location>
        <begin position="268"/>
        <end position="287"/>
    </location>
</feature>
<feature type="transmembrane region" description="Helical" evidence="5">
    <location>
        <begin position="69"/>
        <end position="87"/>
    </location>
</feature>
<keyword evidence="1" id="KW-0677">Repeat</keyword>
<feature type="transmembrane region" description="Helical" evidence="5">
    <location>
        <begin position="199"/>
        <end position="216"/>
    </location>
</feature>
<feature type="transmembrane region" description="Helical" evidence="5">
    <location>
        <begin position="132"/>
        <end position="154"/>
    </location>
</feature>
<feature type="transmembrane region" description="Helical" evidence="5">
    <location>
        <begin position="222"/>
        <end position="239"/>
    </location>
</feature>
<organism evidence="6 7">
    <name type="scientific">Candidatus Adlerbacteria bacterium RIFCSPHIGHO2_02_FULL_52_17</name>
    <dbReference type="NCBI Taxonomy" id="1797240"/>
    <lineage>
        <taxon>Bacteria</taxon>
        <taxon>Candidatus Adleribacteriota</taxon>
    </lineage>
</organism>
<feature type="transmembrane region" description="Helical" evidence="5">
    <location>
        <begin position="368"/>
        <end position="390"/>
    </location>
</feature>
<evidence type="ECO:0000313" key="7">
    <source>
        <dbReference type="Proteomes" id="UP000177564"/>
    </source>
</evidence>
<dbReference type="SMART" id="SM00028">
    <property type="entry name" value="TPR"/>
    <property type="match status" value="5"/>
</dbReference>
<evidence type="ECO:0000313" key="6">
    <source>
        <dbReference type="EMBL" id="OGC83276.1"/>
    </source>
</evidence>
<evidence type="ECO:0000256" key="3">
    <source>
        <dbReference type="PROSITE-ProRule" id="PRU00339"/>
    </source>
</evidence>
<evidence type="ECO:0000256" key="5">
    <source>
        <dbReference type="SAM" id="Phobius"/>
    </source>
</evidence>
<evidence type="ECO:0000256" key="4">
    <source>
        <dbReference type="SAM" id="MobiDB-lite"/>
    </source>
</evidence>
<feature type="transmembrane region" description="Helical" evidence="5">
    <location>
        <begin position="402"/>
        <end position="421"/>
    </location>
</feature>
<sequence length="790" mass="84980">MYSRLVSWSRWLYLVGIVLALVLIVPTAWFPFQLGKIAVFATMLMVVVALYVLGRGVPDLLETHGLKQALFVALLPLSYLVSMFFSTDRAVALVGYRIETDTVLFVTLMFLAFILSFTLFRTLRTARLLLSVVFAALIAAVIFQWVSVAFGASVLPFSTFADRSVNLIGKWNDLGLLAGLLGMLILVWGEFARTTALRRWIGVAMAVCVAVLLGIINFPLVWGIILGFSIILGIAAFLMQRSSGSAQHEEAQSNTATSAPLLVEKTPWFAVGGAVVSLLFLVFGSALNTGLTRVFPISSLEVRPSYSATLGIINDSHSSIRQLFVGTGPNTFGEGWIMYKPAAVNQTQFWSLDFNIGFSTVMTALSTVGFLGAIAWLIPALLILAGLLRAVRLGVLSRDERFVAASLSIAGLFLMTAAVLYVPSQNILLLAFTLSGAAFGFLWRQGRSSAAAVAGEVSQSRLSLFNSAFVALLLLAVTLWAGYTADRRFVAQAFVGHGSAALNLGDADQALRSAAAAYRADVTDATALRLILGAGVTKLQSLANTPTPTADTQTEFANIVRQSIAAGLEAASTTPRDYRPVFALGNAYNFLASLNVQGAYEKARTLYQNAAALNPTNPAIELSLARLEALHGNSDIARQHIQRALTMKPNYTDAILLVVQLEVANNDIPSAIQAATAAAQTAPGVAPIWFQLGLLYYSNGDTAKAILALEKALFITTEYANAKYFLGLSYYAQNRTEDATKQFEDLQKTNPDNSEVQLVINNMTAGREPFASSTPPLIPPQGRTTAPIPE</sequence>
<dbReference type="InterPro" id="IPR019734">
    <property type="entry name" value="TPR_rpt"/>
</dbReference>
<feature type="transmembrane region" description="Helical" evidence="5">
    <location>
        <begin position="427"/>
        <end position="443"/>
    </location>
</feature>
<keyword evidence="5" id="KW-0472">Membrane</keyword>
<keyword evidence="5" id="KW-1133">Transmembrane helix</keyword>
<comment type="caution">
    <text evidence="6">The sequence shown here is derived from an EMBL/GenBank/DDBJ whole genome shotgun (WGS) entry which is preliminary data.</text>
</comment>
<feature type="transmembrane region" description="Helical" evidence="5">
    <location>
        <begin position="174"/>
        <end position="192"/>
    </location>
</feature>
<dbReference type="PROSITE" id="PS50005">
    <property type="entry name" value="TPR"/>
    <property type="match status" value="2"/>
</dbReference>
<dbReference type="Gene3D" id="1.25.40.10">
    <property type="entry name" value="Tetratricopeptide repeat domain"/>
    <property type="match status" value="2"/>
</dbReference>
<reference evidence="6 7" key="1">
    <citation type="journal article" date="2016" name="Nat. Commun.">
        <title>Thousands of microbial genomes shed light on interconnected biogeochemical processes in an aquifer system.</title>
        <authorList>
            <person name="Anantharaman K."/>
            <person name="Brown C.T."/>
            <person name="Hug L.A."/>
            <person name="Sharon I."/>
            <person name="Castelle C.J."/>
            <person name="Probst A.J."/>
            <person name="Thomas B.C."/>
            <person name="Singh A."/>
            <person name="Wilkins M.J."/>
            <person name="Karaoz U."/>
            <person name="Brodie E.L."/>
            <person name="Williams K.H."/>
            <person name="Hubbard S.S."/>
            <person name="Banfield J.F."/>
        </authorList>
    </citation>
    <scope>NUCLEOTIDE SEQUENCE [LARGE SCALE GENOMIC DNA]</scope>
</reference>